<dbReference type="EMBL" id="RXLQ01000009">
    <property type="protein sequence ID" value="RSZ57670.1"/>
    <property type="molecule type" value="Genomic_DNA"/>
</dbReference>
<evidence type="ECO:0000313" key="1">
    <source>
        <dbReference type="EMBL" id="RSZ57670.1"/>
    </source>
</evidence>
<sequence>MDAIMALEPAAVAVCSGMTGVFPLSPEELPPQPATMPALNADASKTLIVFIFMLKVSEFYSRGVA</sequence>
<dbReference type="AlphaFoldDB" id="A0A430HJI7"/>
<dbReference type="RefSeq" id="WP_126075480.1">
    <property type="nucleotide sequence ID" value="NZ_CP051166.1"/>
</dbReference>
<comment type="caution">
    <text evidence="1">The sequence shown here is derived from an EMBL/GenBank/DDBJ whole genome shotgun (WGS) entry which is preliminary data.</text>
</comment>
<gene>
    <name evidence="1" type="ORF">EJB06_18485</name>
</gene>
<accession>A0A430HJI7</accession>
<reference evidence="1 2" key="1">
    <citation type="submission" date="2018-12" db="EMBL/GenBank/DDBJ databases">
        <authorList>
            <person name="Yang E."/>
        </authorList>
    </citation>
    <scope>NUCLEOTIDE SEQUENCE [LARGE SCALE GENOMIC DNA]</scope>
    <source>
        <strain evidence="1 2">SOD</strain>
    </source>
</reference>
<organism evidence="1 2">
    <name type="scientific">Massilia atriviolacea</name>
    <dbReference type="NCBI Taxonomy" id="2495579"/>
    <lineage>
        <taxon>Bacteria</taxon>
        <taxon>Pseudomonadati</taxon>
        <taxon>Pseudomonadota</taxon>
        <taxon>Betaproteobacteria</taxon>
        <taxon>Burkholderiales</taxon>
        <taxon>Oxalobacteraceae</taxon>
        <taxon>Telluria group</taxon>
        <taxon>Massilia</taxon>
    </lineage>
</organism>
<name>A0A430HJI7_9BURK</name>
<protein>
    <submittedName>
        <fullName evidence="1">Uncharacterized protein</fullName>
    </submittedName>
</protein>
<keyword evidence="2" id="KW-1185">Reference proteome</keyword>
<dbReference type="Proteomes" id="UP000278085">
    <property type="component" value="Unassembled WGS sequence"/>
</dbReference>
<proteinExistence type="predicted"/>
<evidence type="ECO:0000313" key="2">
    <source>
        <dbReference type="Proteomes" id="UP000278085"/>
    </source>
</evidence>